<dbReference type="Pfam" id="PF13523">
    <property type="entry name" value="Acetyltransf_8"/>
    <property type="match status" value="1"/>
</dbReference>
<dbReference type="GO" id="GO:0019290">
    <property type="term" value="P:siderophore biosynthetic process"/>
    <property type="evidence" value="ECO:0007669"/>
    <property type="project" value="InterPro"/>
</dbReference>
<reference evidence="6" key="1">
    <citation type="journal article" date="2014" name="Int. J. Syst. Evol. Microbiol.">
        <title>Complete genome of a new Firmicutes species belonging to the dominant human colonic microbiota ('Ruminococcus bicirculans') reveals two chromosomes and a selective capacity to utilize plant glucans.</title>
        <authorList>
            <consortium name="NISC Comparative Sequencing Program"/>
            <person name="Wegmann U."/>
            <person name="Louis P."/>
            <person name="Goesmann A."/>
            <person name="Henrissat B."/>
            <person name="Duncan S.H."/>
            <person name="Flint H.J."/>
        </authorList>
    </citation>
    <scope>NUCLEOTIDE SEQUENCE</scope>
    <source>
        <strain evidence="6">CGMCC 4.5581</strain>
    </source>
</reference>
<dbReference type="Proteomes" id="UP000648663">
    <property type="component" value="Unassembled WGS sequence"/>
</dbReference>
<name>A0A846LLH2_9ACTN</name>
<dbReference type="EMBL" id="JAAMPA010000001">
    <property type="protein sequence ID" value="NIH66158.1"/>
    <property type="molecule type" value="Genomic_DNA"/>
</dbReference>
<feature type="domain" description="Acyltransferase MbtK/IucB-like conserved" evidence="5">
    <location>
        <begin position="22"/>
        <end position="69"/>
    </location>
</feature>
<comment type="pathway">
    <text evidence="2">Siderophore biosynthesis; mycobactin biosynthesis.</text>
</comment>
<dbReference type="EMBL" id="BMMI01000003">
    <property type="protein sequence ID" value="GGL61541.1"/>
    <property type="molecule type" value="Genomic_DNA"/>
</dbReference>
<comment type="function">
    <text evidence="1">Acyltransferase required for the direct transfer of medium- to long-chain fatty acyl moieties from a carrier protein (MbtL) on to the epsilon-amino group of lysine residue in the mycobactin core.</text>
</comment>
<dbReference type="InterPro" id="IPR019432">
    <property type="entry name" value="Acyltransferase_MbtK/IucB-like"/>
</dbReference>
<evidence type="ECO:0000313" key="7">
    <source>
        <dbReference type="EMBL" id="NIH66158.1"/>
    </source>
</evidence>
<proteinExistence type="predicted"/>
<evidence type="ECO:0000313" key="8">
    <source>
        <dbReference type="Proteomes" id="UP000552836"/>
    </source>
</evidence>
<dbReference type="AlphaFoldDB" id="A0A846LLH2"/>
<dbReference type="PANTHER" id="PTHR31438:SF1">
    <property type="entry name" value="LYSINE N-ACYLTRANSFERASE C17G9.06C-RELATED"/>
    <property type="match status" value="1"/>
</dbReference>
<dbReference type="Gene3D" id="3.40.630.30">
    <property type="match status" value="1"/>
</dbReference>
<dbReference type="SUPFAM" id="SSF55729">
    <property type="entry name" value="Acyl-CoA N-acyltransferases (Nat)"/>
    <property type="match status" value="1"/>
</dbReference>
<dbReference type="InterPro" id="IPR016181">
    <property type="entry name" value="Acyl_CoA_acyltransferase"/>
</dbReference>
<dbReference type="Proteomes" id="UP000552836">
    <property type="component" value="Unassembled WGS sequence"/>
</dbReference>
<reference evidence="6" key="4">
    <citation type="submission" date="2024-05" db="EMBL/GenBank/DDBJ databases">
        <authorList>
            <person name="Sun Q."/>
            <person name="Zhou Y."/>
        </authorList>
    </citation>
    <scope>NUCLEOTIDE SEQUENCE</scope>
    <source>
        <strain evidence="6">CGMCC 4.5581</strain>
    </source>
</reference>
<sequence>MSTAPTAPPWSVRTAVGVLTLEPLDVDRDLELLHAWVTHPRSVYWLMQDAGPAEVRTAYAAITADPHHDAWLGRVDGAPAFLAETYDPRHRELVGVWPAEPGDVGMHVLVAPPAEGAPAVRGLTSAVMAAVVRFALDRPGARRVVVEPDARNAAIRAKNRAAGFVEHGLVDLGRKTAALSTCTAASFAASELGGVLA</sequence>
<evidence type="ECO:0000256" key="1">
    <source>
        <dbReference type="ARBA" id="ARBA00003818"/>
    </source>
</evidence>
<comment type="caution">
    <text evidence="7">The sequence shown here is derived from an EMBL/GenBank/DDBJ whole genome shotgun (WGS) entry which is preliminary data.</text>
</comment>
<evidence type="ECO:0000256" key="3">
    <source>
        <dbReference type="ARBA" id="ARBA00020586"/>
    </source>
</evidence>
<evidence type="ECO:0000313" key="9">
    <source>
        <dbReference type="Proteomes" id="UP000648663"/>
    </source>
</evidence>
<accession>A0A846LLH2</accession>
<evidence type="ECO:0000259" key="5">
    <source>
        <dbReference type="SMART" id="SM01006"/>
    </source>
</evidence>
<reference evidence="7 8" key="3">
    <citation type="submission" date="2020-02" db="EMBL/GenBank/DDBJ databases">
        <title>Sequencing the genomes of 1000 actinobacteria strains.</title>
        <authorList>
            <person name="Klenk H.-P."/>
        </authorList>
    </citation>
    <scope>NUCLEOTIDE SEQUENCE [LARGE SCALE GENOMIC DNA]</scope>
    <source>
        <strain evidence="7 8">DSM 45201</strain>
    </source>
</reference>
<keyword evidence="9" id="KW-1185">Reference proteome</keyword>
<evidence type="ECO:0000256" key="4">
    <source>
        <dbReference type="ARBA" id="ARBA00031122"/>
    </source>
</evidence>
<keyword evidence="7" id="KW-0808">Transferase</keyword>
<dbReference type="SMART" id="SM01006">
    <property type="entry name" value="AlcB"/>
    <property type="match status" value="1"/>
</dbReference>
<dbReference type="UniPathway" id="UPA00011"/>
<protein>
    <recommendedName>
        <fullName evidence="3">Lysine N-acyltransferase MbtK</fullName>
    </recommendedName>
    <alternativeName>
        <fullName evidence="4">Mycobactin synthase protein K</fullName>
    </alternativeName>
</protein>
<gene>
    <name evidence="7" type="ORF">FB380_000604</name>
    <name evidence="6" type="ORF">GCM10011589_17030</name>
</gene>
<organism evidence="7 8">
    <name type="scientific">Modestobacter marinus</name>
    <dbReference type="NCBI Taxonomy" id="477641"/>
    <lineage>
        <taxon>Bacteria</taxon>
        <taxon>Bacillati</taxon>
        <taxon>Actinomycetota</taxon>
        <taxon>Actinomycetes</taxon>
        <taxon>Geodermatophilales</taxon>
        <taxon>Geodermatophilaceae</taxon>
        <taxon>Modestobacter</taxon>
    </lineage>
</organism>
<dbReference type="RefSeq" id="WP_166753785.1">
    <property type="nucleotide sequence ID" value="NZ_BAABJU010000010.1"/>
</dbReference>
<dbReference type="GO" id="GO:0016410">
    <property type="term" value="F:N-acyltransferase activity"/>
    <property type="evidence" value="ECO:0007669"/>
    <property type="project" value="TreeGrafter"/>
</dbReference>
<evidence type="ECO:0000313" key="6">
    <source>
        <dbReference type="EMBL" id="GGL61541.1"/>
    </source>
</evidence>
<reference evidence="9" key="2">
    <citation type="journal article" date="2019" name="Int. J. Syst. Evol. Microbiol.">
        <title>The Global Catalogue of Microorganisms (GCM) 10K type strain sequencing project: providing services to taxonomists for standard genome sequencing and annotation.</title>
        <authorList>
            <consortium name="The Broad Institute Genomics Platform"/>
            <consortium name="The Broad Institute Genome Sequencing Center for Infectious Disease"/>
            <person name="Wu L."/>
            <person name="Ma J."/>
        </authorList>
    </citation>
    <scope>NUCLEOTIDE SEQUENCE [LARGE SCALE GENOMIC DNA]</scope>
    <source>
        <strain evidence="9">CGMCC 4.5581</strain>
    </source>
</reference>
<dbReference type="PANTHER" id="PTHR31438">
    <property type="entry name" value="LYSINE N-ACYLTRANSFERASE C17G9.06C-RELATED"/>
    <property type="match status" value="1"/>
</dbReference>
<evidence type="ECO:0000256" key="2">
    <source>
        <dbReference type="ARBA" id="ARBA00005102"/>
    </source>
</evidence>